<dbReference type="SMART" id="SM00304">
    <property type="entry name" value="HAMP"/>
    <property type="match status" value="1"/>
</dbReference>
<organism evidence="13 14">
    <name type="scientific">Dickeya aquatica</name>
    <dbReference type="NCBI Taxonomy" id="1401087"/>
    <lineage>
        <taxon>Bacteria</taxon>
        <taxon>Pseudomonadati</taxon>
        <taxon>Pseudomonadota</taxon>
        <taxon>Gammaproteobacteria</taxon>
        <taxon>Enterobacterales</taxon>
        <taxon>Pectobacteriaceae</taxon>
        <taxon>Dickeya</taxon>
    </lineage>
</organism>
<dbReference type="EMBL" id="LT615367">
    <property type="protein sequence ID" value="SLM64078.1"/>
    <property type="molecule type" value="Genomic_DNA"/>
</dbReference>
<dbReference type="PANTHER" id="PTHR43531">
    <property type="entry name" value="PROTEIN ICFG"/>
    <property type="match status" value="1"/>
</dbReference>
<proteinExistence type="inferred from homology"/>
<feature type="transmembrane region" description="Helical" evidence="10">
    <location>
        <begin position="7"/>
        <end position="27"/>
    </location>
</feature>
<sequence length="596" mass="63129">MLKTIRARILVVCTAIVVFSLVINTFLNYRVTDKYNDESINNLLAAVTAGHSLAIGDWVAGKKQIITSLNPVVLSNDDPVAMFKQMAVAGNFINVYMGYASHTAKFSDPGGIPANYDPTVRPWYQQAVREGKAVATAPYLDMATNTIVVSFVAPVLDGSTVKGVLGSDVTMDSVIANVKSIRPTPSSYGVLIQADGTIIAHPDAKLTLKKLTEIAPAVNLDQILKSDHPVQLSISGRDMLVRTQLVAGTDWYVLVALDKAEATAGMSSLLWTSVVALLVISILGTLILGLLVNTSLKRLSLIRDAMDDISHGNNDLTQRLPDDGHDEVTQIARSFNTFVDKLSMIMLQIRDISASLQSATDEVASGNNDLASRTDAAAASLQQTAAALEQISATVTQSAGSARQVNDRALALANDASTGGKVVSEVINTMESIEVASGKIGDIIGVIDGIAFQTNILALNAAVEAARAGEQGRGFAVVAGEVRSLAQRSAQAAKEIKVLIESTVQSVNVGSRQVRQAGNTMSEIVGGVSSVTTVMSEITHASEEQMRGIQEINKAVAQLDSMVQQNAAMVQEAASAFASLQSQSEELHSSISHFRL</sequence>
<dbReference type="Gene3D" id="1.10.287.950">
    <property type="entry name" value="Methyl-accepting chemotaxis protein"/>
    <property type="match status" value="1"/>
</dbReference>
<evidence type="ECO:0000256" key="9">
    <source>
        <dbReference type="PROSITE-ProRule" id="PRU00284"/>
    </source>
</evidence>
<dbReference type="FunFam" id="1.10.287.950:FF:000001">
    <property type="entry name" value="Methyl-accepting chemotaxis sensory transducer"/>
    <property type="match status" value="1"/>
</dbReference>
<evidence type="ECO:0000256" key="5">
    <source>
        <dbReference type="ARBA" id="ARBA00022989"/>
    </source>
</evidence>
<dbReference type="InterPro" id="IPR004089">
    <property type="entry name" value="MCPsignal_dom"/>
</dbReference>
<dbReference type="CDD" id="cd12912">
    <property type="entry name" value="PDC2_MCP_like"/>
    <property type="match status" value="1"/>
</dbReference>
<evidence type="ECO:0000313" key="13">
    <source>
        <dbReference type="EMBL" id="SLM64078.1"/>
    </source>
</evidence>
<keyword evidence="6 10" id="KW-0472">Membrane</keyword>
<evidence type="ECO:0000256" key="2">
    <source>
        <dbReference type="ARBA" id="ARBA00022475"/>
    </source>
</evidence>
<dbReference type="PROSITE" id="PS50885">
    <property type="entry name" value="HAMP"/>
    <property type="match status" value="1"/>
</dbReference>
<dbReference type="Gene3D" id="3.30.450.20">
    <property type="entry name" value="PAS domain"/>
    <property type="match status" value="2"/>
</dbReference>
<gene>
    <name evidence="13" type="ORF">DAQ1742_03261</name>
</gene>
<comment type="similarity">
    <text evidence="8">Belongs to the methyl-accepting chemotaxis (MCP) protein family.</text>
</comment>
<dbReference type="GO" id="GO:0007165">
    <property type="term" value="P:signal transduction"/>
    <property type="evidence" value="ECO:0007669"/>
    <property type="project" value="UniProtKB-KW"/>
</dbReference>
<evidence type="ECO:0000256" key="10">
    <source>
        <dbReference type="SAM" id="Phobius"/>
    </source>
</evidence>
<dbReference type="GO" id="GO:0004888">
    <property type="term" value="F:transmembrane signaling receptor activity"/>
    <property type="evidence" value="ECO:0007669"/>
    <property type="project" value="InterPro"/>
</dbReference>
<evidence type="ECO:0000256" key="7">
    <source>
        <dbReference type="ARBA" id="ARBA00023224"/>
    </source>
</evidence>
<keyword evidence="3" id="KW-0145">Chemotaxis</keyword>
<dbReference type="CDD" id="cd11386">
    <property type="entry name" value="MCP_signal"/>
    <property type="match status" value="1"/>
</dbReference>
<dbReference type="PRINTS" id="PR00260">
    <property type="entry name" value="CHEMTRNSDUCR"/>
</dbReference>
<dbReference type="CDD" id="cd06225">
    <property type="entry name" value="HAMP"/>
    <property type="match status" value="1"/>
</dbReference>
<dbReference type="SUPFAM" id="SSF58104">
    <property type="entry name" value="Methyl-accepting chemotaxis protein (MCP) signaling domain"/>
    <property type="match status" value="1"/>
</dbReference>
<dbReference type="Pfam" id="PF00672">
    <property type="entry name" value="HAMP"/>
    <property type="match status" value="1"/>
</dbReference>
<dbReference type="Pfam" id="PF02743">
    <property type="entry name" value="dCache_1"/>
    <property type="match status" value="1"/>
</dbReference>
<dbReference type="PANTHER" id="PTHR43531:SF16">
    <property type="entry name" value="METHYL-ACCEPTING CHEMOTAXIS PROTEIN II"/>
    <property type="match status" value="1"/>
</dbReference>
<feature type="transmembrane region" description="Helical" evidence="10">
    <location>
        <begin position="269"/>
        <end position="292"/>
    </location>
</feature>
<dbReference type="InterPro" id="IPR051310">
    <property type="entry name" value="MCP_chemotaxis"/>
</dbReference>
<keyword evidence="5 10" id="KW-1133">Transmembrane helix</keyword>
<protein>
    <submittedName>
        <fullName evidence="13">Methyl-accepting chemotaxis protein</fullName>
    </submittedName>
</protein>
<dbReference type="CDD" id="cd12913">
    <property type="entry name" value="PDC1_MCP_like"/>
    <property type="match status" value="1"/>
</dbReference>
<evidence type="ECO:0000256" key="6">
    <source>
        <dbReference type="ARBA" id="ARBA00023136"/>
    </source>
</evidence>
<keyword evidence="2" id="KW-1003">Cell membrane</keyword>
<dbReference type="InterPro" id="IPR033479">
    <property type="entry name" value="dCache_1"/>
</dbReference>
<accession>A0A375AD90</accession>
<dbReference type="Proteomes" id="UP000294820">
    <property type="component" value="Chromosome 1"/>
</dbReference>
<keyword evidence="4 10" id="KW-0812">Transmembrane</keyword>
<keyword evidence="14" id="KW-1185">Reference proteome</keyword>
<dbReference type="RefSeq" id="WP_035340452.1">
    <property type="nucleotide sequence ID" value="NZ_LT615367.1"/>
</dbReference>
<keyword evidence="7 9" id="KW-0807">Transducer</keyword>
<feature type="domain" description="Methyl-accepting transducer" evidence="11">
    <location>
        <begin position="352"/>
        <end position="581"/>
    </location>
</feature>
<evidence type="ECO:0000256" key="1">
    <source>
        <dbReference type="ARBA" id="ARBA00004651"/>
    </source>
</evidence>
<dbReference type="KEGG" id="daq:DAQ1742_03261"/>
<reference evidence="13 14" key="1">
    <citation type="submission" date="2016-09" db="EMBL/GenBank/DDBJ databases">
        <authorList>
            <person name="Reverchon S."/>
            <person name="Nasser W."/>
            <person name="Leonard S."/>
            <person name="Brochier C."/>
            <person name="Duprey A."/>
        </authorList>
    </citation>
    <scope>NUCLEOTIDE SEQUENCE [LARGE SCALE GENOMIC DNA]</scope>
    <source>
        <strain evidence="13 14">174/2</strain>
    </source>
</reference>
<dbReference type="SMART" id="SM00283">
    <property type="entry name" value="MA"/>
    <property type="match status" value="1"/>
</dbReference>
<evidence type="ECO:0000256" key="3">
    <source>
        <dbReference type="ARBA" id="ARBA00022500"/>
    </source>
</evidence>
<comment type="subcellular location">
    <subcellularLocation>
        <location evidence="1">Cell membrane</location>
        <topology evidence="1">Multi-pass membrane protein</topology>
    </subcellularLocation>
</comment>
<dbReference type="SUPFAM" id="SSF103190">
    <property type="entry name" value="Sensory domain-like"/>
    <property type="match status" value="1"/>
</dbReference>
<evidence type="ECO:0000259" key="11">
    <source>
        <dbReference type="PROSITE" id="PS50111"/>
    </source>
</evidence>
<feature type="domain" description="HAMP" evidence="12">
    <location>
        <begin position="293"/>
        <end position="347"/>
    </location>
</feature>
<name>A0A375AD90_9GAMM</name>
<dbReference type="Pfam" id="PF00015">
    <property type="entry name" value="MCPsignal"/>
    <property type="match status" value="1"/>
</dbReference>
<evidence type="ECO:0000259" key="12">
    <source>
        <dbReference type="PROSITE" id="PS50885"/>
    </source>
</evidence>
<evidence type="ECO:0000256" key="8">
    <source>
        <dbReference type="ARBA" id="ARBA00029447"/>
    </source>
</evidence>
<dbReference type="AlphaFoldDB" id="A0A375AD90"/>
<dbReference type="GO" id="GO:0006935">
    <property type="term" value="P:chemotaxis"/>
    <property type="evidence" value="ECO:0007669"/>
    <property type="project" value="UniProtKB-KW"/>
</dbReference>
<dbReference type="InterPro" id="IPR003660">
    <property type="entry name" value="HAMP_dom"/>
</dbReference>
<evidence type="ECO:0000256" key="4">
    <source>
        <dbReference type="ARBA" id="ARBA00022692"/>
    </source>
</evidence>
<evidence type="ECO:0000313" key="14">
    <source>
        <dbReference type="Proteomes" id="UP000294820"/>
    </source>
</evidence>
<dbReference type="PROSITE" id="PS50111">
    <property type="entry name" value="CHEMOTAXIS_TRANSDUC_2"/>
    <property type="match status" value="1"/>
</dbReference>
<dbReference type="InterPro" id="IPR029151">
    <property type="entry name" value="Sensor-like_sf"/>
</dbReference>
<dbReference type="GO" id="GO:0005886">
    <property type="term" value="C:plasma membrane"/>
    <property type="evidence" value="ECO:0007669"/>
    <property type="project" value="UniProtKB-SubCell"/>
</dbReference>
<dbReference type="InterPro" id="IPR004090">
    <property type="entry name" value="Chemotax_Me-accpt_rcpt"/>
</dbReference>